<sequence>MCVSCMRPDDSLSSIGGSGGDAQSCAAMLIIELSTTGDDSSDSVDGPDDVDGPPSGEPRSKTSVSDGGVDMTADDGLKTDRLSRYLAGGNLETKTASLGDTVKGSLVNLTTAVSATIGDIGVGTVARTDMFEPEHVSVDAFTSSETEAVCLGNSTRFNV</sequence>
<proteinExistence type="predicted"/>
<feature type="compositionally biased region" description="Acidic residues" evidence="1">
    <location>
        <begin position="39"/>
        <end position="51"/>
    </location>
</feature>
<reference evidence="2 3" key="1">
    <citation type="submission" date="2019-03" db="EMBL/GenBank/DDBJ databases">
        <title>First draft genome of Liparis tanakae, snailfish: a comprehensive survey of snailfish specific genes.</title>
        <authorList>
            <person name="Kim W."/>
            <person name="Song I."/>
            <person name="Jeong J.-H."/>
            <person name="Kim D."/>
            <person name="Kim S."/>
            <person name="Ryu S."/>
            <person name="Song J.Y."/>
            <person name="Lee S.K."/>
        </authorList>
    </citation>
    <scope>NUCLEOTIDE SEQUENCE [LARGE SCALE GENOMIC DNA]</scope>
    <source>
        <tissue evidence="2">Muscle</tissue>
    </source>
</reference>
<evidence type="ECO:0000256" key="1">
    <source>
        <dbReference type="SAM" id="MobiDB-lite"/>
    </source>
</evidence>
<accession>A0A4Z2FJI8</accession>
<protein>
    <submittedName>
        <fullName evidence="2">Uncharacterized protein</fullName>
    </submittedName>
</protein>
<dbReference type="AlphaFoldDB" id="A0A4Z2FJI8"/>
<evidence type="ECO:0000313" key="3">
    <source>
        <dbReference type="Proteomes" id="UP000314294"/>
    </source>
</evidence>
<organism evidence="2 3">
    <name type="scientific">Liparis tanakae</name>
    <name type="common">Tanaka's snailfish</name>
    <dbReference type="NCBI Taxonomy" id="230148"/>
    <lineage>
        <taxon>Eukaryota</taxon>
        <taxon>Metazoa</taxon>
        <taxon>Chordata</taxon>
        <taxon>Craniata</taxon>
        <taxon>Vertebrata</taxon>
        <taxon>Euteleostomi</taxon>
        <taxon>Actinopterygii</taxon>
        <taxon>Neopterygii</taxon>
        <taxon>Teleostei</taxon>
        <taxon>Neoteleostei</taxon>
        <taxon>Acanthomorphata</taxon>
        <taxon>Eupercaria</taxon>
        <taxon>Perciformes</taxon>
        <taxon>Cottioidei</taxon>
        <taxon>Cottales</taxon>
        <taxon>Liparidae</taxon>
        <taxon>Liparis</taxon>
    </lineage>
</organism>
<gene>
    <name evidence="2" type="ORF">EYF80_048886</name>
</gene>
<evidence type="ECO:0000313" key="2">
    <source>
        <dbReference type="EMBL" id="TNN40943.1"/>
    </source>
</evidence>
<comment type="caution">
    <text evidence="2">The sequence shown here is derived from an EMBL/GenBank/DDBJ whole genome shotgun (WGS) entry which is preliminary data.</text>
</comment>
<feature type="region of interest" description="Disordered" evidence="1">
    <location>
        <begin position="1"/>
        <end position="21"/>
    </location>
</feature>
<name>A0A4Z2FJI8_9TELE</name>
<dbReference type="EMBL" id="SRLO01001146">
    <property type="protein sequence ID" value="TNN40943.1"/>
    <property type="molecule type" value="Genomic_DNA"/>
</dbReference>
<keyword evidence="3" id="KW-1185">Reference proteome</keyword>
<dbReference type="Proteomes" id="UP000314294">
    <property type="component" value="Unassembled WGS sequence"/>
</dbReference>
<feature type="region of interest" description="Disordered" evidence="1">
    <location>
        <begin position="36"/>
        <end position="76"/>
    </location>
</feature>